<proteinExistence type="predicted"/>
<evidence type="ECO:0000313" key="2">
    <source>
        <dbReference type="Proteomes" id="UP001595797"/>
    </source>
</evidence>
<name>A0ABV9TNF5_9MICC</name>
<gene>
    <name evidence="1" type="ORF">ACFPCS_16195</name>
</gene>
<comment type="caution">
    <text evidence="1">The sequence shown here is derived from an EMBL/GenBank/DDBJ whole genome shotgun (WGS) entry which is preliminary data.</text>
</comment>
<dbReference type="EMBL" id="JBHSIW010000024">
    <property type="protein sequence ID" value="MFC4905111.1"/>
    <property type="molecule type" value="Genomic_DNA"/>
</dbReference>
<protein>
    <submittedName>
        <fullName evidence="1">Uncharacterized protein</fullName>
    </submittedName>
</protein>
<dbReference type="RefSeq" id="WP_152683416.1">
    <property type="nucleotide sequence ID" value="NZ_JARAMH010000008.1"/>
</dbReference>
<dbReference type="Proteomes" id="UP001595797">
    <property type="component" value="Unassembled WGS sequence"/>
</dbReference>
<evidence type="ECO:0000313" key="1">
    <source>
        <dbReference type="EMBL" id="MFC4905111.1"/>
    </source>
</evidence>
<organism evidence="1 2">
    <name type="scientific">Kocuria oceani</name>
    <dbReference type="NCBI Taxonomy" id="988827"/>
    <lineage>
        <taxon>Bacteria</taxon>
        <taxon>Bacillati</taxon>
        <taxon>Actinomycetota</taxon>
        <taxon>Actinomycetes</taxon>
        <taxon>Micrococcales</taxon>
        <taxon>Micrococcaceae</taxon>
        <taxon>Kocuria</taxon>
    </lineage>
</organism>
<sequence>MNGFAGGGRAALPVVTPLERVLRLGPDDSFPEELLDLPVEHLQILHSRICRQLDHEHLSLDGAHPITLDRMAELRIEFTSRLVR</sequence>
<keyword evidence="2" id="KW-1185">Reference proteome</keyword>
<reference evidence="2" key="1">
    <citation type="journal article" date="2019" name="Int. J. Syst. Evol. Microbiol.">
        <title>The Global Catalogue of Microorganisms (GCM) 10K type strain sequencing project: providing services to taxonomists for standard genome sequencing and annotation.</title>
        <authorList>
            <consortium name="The Broad Institute Genomics Platform"/>
            <consortium name="The Broad Institute Genome Sequencing Center for Infectious Disease"/>
            <person name="Wu L."/>
            <person name="Ma J."/>
        </authorList>
    </citation>
    <scope>NUCLEOTIDE SEQUENCE [LARGE SCALE GENOMIC DNA]</scope>
    <source>
        <strain evidence="2">CGMCC 4.6946</strain>
    </source>
</reference>
<accession>A0ABV9TNF5</accession>